<evidence type="ECO:0008006" key="3">
    <source>
        <dbReference type="Google" id="ProtNLM"/>
    </source>
</evidence>
<evidence type="ECO:0000313" key="1">
    <source>
        <dbReference type="EMBL" id="SIS24689.1"/>
    </source>
</evidence>
<organism evidence="1 2">
    <name type="scientific">Roseovarius nanhaiticus</name>
    <dbReference type="NCBI Taxonomy" id="573024"/>
    <lineage>
        <taxon>Bacteria</taxon>
        <taxon>Pseudomonadati</taxon>
        <taxon>Pseudomonadota</taxon>
        <taxon>Alphaproteobacteria</taxon>
        <taxon>Rhodobacterales</taxon>
        <taxon>Roseobacteraceae</taxon>
        <taxon>Roseovarius</taxon>
    </lineage>
</organism>
<sequence>MIDLLLRRLSRAAQARKRAGAYRRPFDPGAARKILLLAVDHPIPQSQIFGFHHYADRFRDKWDADIREYPVDAPLDASLAEEATTVCIQTYFDIPDADLAELFSAIRALNPDARLVYLDWFAPTDLRLADRVGPRVDAYVSKHLLSDRRQYGQPTFGDTTLMDYYGRAYDLPHEEQTFNVPNIFLDKLHLGPSFLTADFMLPVFERGKMPDGPRPTDLHARIAIEGTPWYSAMRGACAEAVAQLGGVRKVTGFGIRHDKFLRELRASKICFSPFGYGEVCWRDYEAILCGATLLKQDMGHVATAPDIFVPFETYVPVAWDLSDFAERVTWLLEDDAARIRIARNAFEVLHDYARSGGFVDQMASALFGAAQP</sequence>
<reference evidence="1 2" key="1">
    <citation type="submission" date="2017-01" db="EMBL/GenBank/DDBJ databases">
        <authorList>
            <person name="Mah S.A."/>
            <person name="Swanson W.J."/>
            <person name="Moy G.W."/>
            <person name="Vacquier V.D."/>
        </authorList>
    </citation>
    <scope>NUCLEOTIDE SEQUENCE [LARGE SCALE GENOMIC DNA]</scope>
    <source>
        <strain evidence="1 2">DSM 29590</strain>
    </source>
</reference>
<accession>A0A1N7HIJ2</accession>
<name>A0A1N7HIJ2_9RHOB</name>
<dbReference type="OrthoDB" id="7052726at2"/>
<protein>
    <recommendedName>
        <fullName evidence="3">Glycosyl transferases group 1</fullName>
    </recommendedName>
</protein>
<dbReference type="EMBL" id="FTNV01000003">
    <property type="protein sequence ID" value="SIS24689.1"/>
    <property type="molecule type" value="Genomic_DNA"/>
</dbReference>
<dbReference type="Proteomes" id="UP000186019">
    <property type="component" value="Unassembled WGS sequence"/>
</dbReference>
<evidence type="ECO:0000313" key="2">
    <source>
        <dbReference type="Proteomes" id="UP000186019"/>
    </source>
</evidence>
<dbReference type="STRING" id="573024.SAMN05216208_2162"/>
<gene>
    <name evidence="1" type="ORF">SAMN05421666_3154</name>
</gene>
<keyword evidence="2" id="KW-1185">Reference proteome</keyword>
<proteinExistence type="predicted"/>
<dbReference type="RefSeq" id="WP_076535207.1">
    <property type="nucleotide sequence ID" value="NZ_FOAC01000002.1"/>
</dbReference>
<dbReference type="AlphaFoldDB" id="A0A1N7HIJ2"/>